<comment type="caution">
    <text evidence="2">The sequence shown here is derived from an EMBL/GenBank/DDBJ whole genome shotgun (WGS) entry which is preliminary data.</text>
</comment>
<accession>A0A498IJ96</accession>
<sequence>MGDPLGSSSKQNREGVVGAQSRQYRATAKSSP</sequence>
<feature type="region of interest" description="Disordered" evidence="1">
    <location>
        <begin position="1"/>
        <end position="32"/>
    </location>
</feature>
<protein>
    <submittedName>
        <fullName evidence="2">Uncharacterized protein</fullName>
    </submittedName>
</protein>
<proteinExistence type="predicted"/>
<reference evidence="2 3" key="1">
    <citation type="submission" date="2018-10" db="EMBL/GenBank/DDBJ databases">
        <title>A high-quality apple genome assembly.</title>
        <authorList>
            <person name="Hu J."/>
        </authorList>
    </citation>
    <scope>NUCLEOTIDE SEQUENCE [LARGE SCALE GENOMIC DNA]</scope>
    <source>
        <strain evidence="3">cv. HFTH1</strain>
        <tissue evidence="2">Young leaf</tissue>
    </source>
</reference>
<organism evidence="2 3">
    <name type="scientific">Malus domestica</name>
    <name type="common">Apple</name>
    <name type="synonym">Pyrus malus</name>
    <dbReference type="NCBI Taxonomy" id="3750"/>
    <lineage>
        <taxon>Eukaryota</taxon>
        <taxon>Viridiplantae</taxon>
        <taxon>Streptophyta</taxon>
        <taxon>Embryophyta</taxon>
        <taxon>Tracheophyta</taxon>
        <taxon>Spermatophyta</taxon>
        <taxon>Magnoliopsida</taxon>
        <taxon>eudicotyledons</taxon>
        <taxon>Gunneridae</taxon>
        <taxon>Pentapetalae</taxon>
        <taxon>rosids</taxon>
        <taxon>fabids</taxon>
        <taxon>Rosales</taxon>
        <taxon>Rosaceae</taxon>
        <taxon>Amygdaloideae</taxon>
        <taxon>Maleae</taxon>
        <taxon>Malus</taxon>
    </lineage>
</organism>
<evidence type="ECO:0000313" key="2">
    <source>
        <dbReference type="EMBL" id="RXH83290.1"/>
    </source>
</evidence>
<gene>
    <name evidence="2" type="ORF">DVH24_005543</name>
</gene>
<evidence type="ECO:0000256" key="1">
    <source>
        <dbReference type="SAM" id="MobiDB-lite"/>
    </source>
</evidence>
<feature type="compositionally biased region" description="Polar residues" evidence="1">
    <location>
        <begin position="20"/>
        <end position="32"/>
    </location>
</feature>
<keyword evidence="3" id="KW-1185">Reference proteome</keyword>
<evidence type="ECO:0000313" key="3">
    <source>
        <dbReference type="Proteomes" id="UP000290289"/>
    </source>
</evidence>
<dbReference type="Proteomes" id="UP000290289">
    <property type="component" value="Chromosome 11"/>
</dbReference>
<dbReference type="EMBL" id="RDQH01000337">
    <property type="protein sequence ID" value="RXH83290.1"/>
    <property type="molecule type" value="Genomic_DNA"/>
</dbReference>
<feature type="compositionally biased region" description="Polar residues" evidence="1">
    <location>
        <begin position="1"/>
        <end position="10"/>
    </location>
</feature>
<name>A0A498IJ96_MALDO</name>
<dbReference type="AlphaFoldDB" id="A0A498IJ96"/>